<evidence type="ECO:0008006" key="3">
    <source>
        <dbReference type="Google" id="ProtNLM"/>
    </source>
</evidence>
<dbReference type="AlphaFoldDB" id="A0A0J9S4V1"/>
<name>A0A0J9S4V1_PLAVI</name>
<dbReference type="Proteomes" id="UP000053562">
    <property type="component" value="Unassembled WGS sequence"/>
</dbReference>
<gene>
    <name evidence="1" type="ORF">PVIIG_05233</name>
</gene>
<evidence type="ECO:0000313" key="1">
    <source>
        <dbReference type="EMBL" id="KMZ77052.1"/>
    </source>
</evidence>
<proteinExistence type="predicted"/>
<organism evidence="1 2">
    <name type="scientific">Plasmodium vivax India VII</name>
    <dbReference type="NCBI Taxonomy" id="1077284"/>
    <lineage>
        <taxon>Eukaryota</taxon>
        <taxon>Sar</taxon>
        <taxon>Alveolata</taxon>
        <taxon>Apicomplexa</taxon>
        <taxon>Aconoidasida</taxon>
        <taxon>Haemosporida</taxon>
        <taxon>Plasmodiidae</taxon>
        <taxon>Plasmodium</taxon>
        <taxon>Plasmodium (Plasmodium)</taxon>
    </lineage>
</organism>
<protein>
    <recommendedName>
        <fullName evidence="3">PIR Superfamily Protein</fullName>
    </recommendedName>
</protein>
<accession>A0A0J9S4V1</accession>
<sequence>MQEEVIKNIPEINFHNKLYQYELYKSINIEKYLKDCSECKYTTSIEPHIRNIVGYYKDYITCSSNNNVNKCCRFFQYWLIAEKQRFLRPYNSHSNIWDICISHVWK</sequence>
<evidence type="ECO:0000313" key="2">
    <source>
        <dbReference type="Proteomes" id="UP000053562"/>
    </source>
</evidence>
<dbReference type="EMBL" id="KQ234518">
    <property type="protein sequence ID" value="KMZ77052.1"/>
    <property type="molecule type" value="Genomic_DNA"/>
</dbReference>
<reference evidence="1 2" key="1">
    <citation type="submission" date="2011-08" db="EMBL/GenBank/DDBJ databases">
        <title>The Genome Sequence of Plasmodium vivax India VII.</title>
        <authorList>
            <consortium name="The Broad Institute Genome Sequencing Platform"/>
            <consortium name="The Broad Institute Genome Sequencing Center for Infectious Disease"/>
            <person name="Neafsey D."/>
            <person name="Carlton J."/>
            <person name="Barnwell J."/>
            <person name="Collins W."/>
            <person name="Escalante A."/>
            <person name="Mullikin J."/>
            <person name="Saul A."/>
            <person name="Guigo R."/>
            <person name="Camara F."/>
            <person name="Young S.K."/>
            <person name="Zeng Q."/>
            <person name="Gargeya S."/>
            <person name="Fitzgerald M."/>
            <person name="Haas B."/>
            <person name="Abouelleil A."/>
            <person name="Alvarado L."/>
            <person name="Arachchi H.M."/>
            <person name="Berlin A."/>
            <person name="Brown A."/>
            <person name="Chapman S.B."/>
            <person name="Chen Z."/>
            <person name="Dunbar C."/>
            <person name="Freedman E."/>
            <person name="Gearin G."/>
            <person name="Gellesch M."/>
            <person name="Goldberg J."/>
            <person name="Griggs A."/>
            <person name="Gujja S."/>
            <person name="Heiman D."/>
            <person name="Howarth C."/>
            <person name="Larson L."/>
            <person name="Lui A."/>
            <person name="MacDonald P.J.P."/>
            <person name="Montmayeur A."/>
            <person name="Murphy C."/>
            <person name="Neiman D."/>
            <person name="Pearson M."/>
            <person name="Priest M."/>
            <person name="Roberts A."/>
            <person name="Saif S."/>
            <person name="Shea T."/>
            <person name="Shenoy N."/>
            <person name="Sisk P."/>
            <person name="Stolte C."/>
            <person name="Sykes S."/>
            <person name="Wortman J."/>
            <person name="Nusbaum C."/>
            <person name="Birren B."/>
        </authorList>
    </citation>
    <scope>NUCLEOTIDE SEQUENCE [LARGE SCALE GENOMIC DNA]</scope>
    <source>
        <strain evidence="1 2">India VII</strain>
    </source>
</reference>